<feature type="compositionally biased region" description="Low complexity" evidence="3">
    <location>
        <begin position="248"/>
        <end position="261"/>
    </location>
</feature>
<dbReference type="PROSITE" id="PS50011">
    <property type="entry name" value="PROTEIN_KINASE_DOM"/>
    <property type="match status" value="1"/>
</dbReference>
<feature type="domain" description="Protein kinase" evidence="4">
    <location>
        <begin position="22"/>
        <end position="392"/>
    </location>
</feature>
<dbReference type="EMBL" id="KP204473">
    <property type="protein sequence ID" value="AKA43795.1"/>
    <property type="molecule type" value="mRNA"/>
</dbReference>
<keyword evidence="2" id="KW-0067">ATP-binding</keyword>
<dbReference type="EMBL" id="MG717379">
    <property type="protein sequence ID" value="AYN44118.1"/>
    <property type="molecule type" value="mRNA"/>
</dbReference>
<dbReference type="InterPro" id="IPR050117">
    <property type="entry name" value="MAPK"/>
</dbReference>
<reference evidence="5" key="1">
    <citation type="submission" date="2014-11" db="EMBL/GenBank/DDBJ databases">
        <authorList>
            <person name="Li C."/>
        </authorList>
    </citation>
    <scope>NUCLEOTIDE SEQUENCE</scope>
    <source>
        <tissue evidence="5">Thallus</tissue>
    </source>
</reference>
<sequence length="510" mass="56184">MAATEARDRPYARMLDGRYQLIRSLSQMHENMQAPVLLAYDHLGKDGTGMYVAIKGIVDLFASLAKAKRILRELKFSVRLSGHPDLMYLENLLVPWDESTFTGIFMVFKLMRCDLSTRLAEGVAVAQAEAYGIAQQKGKGCGQKVGKPITGRLVKRWMFELLTGLAFMHGSGVLHRDIKPANLLVDEEDRLRISDMGLARADIRREEDFAYMWTSHVVSRSYRAPELFLRRDLAPEASDHVSPPSSPRPAVSDASPSSVVPDVPPRPGAAPSAYPPFSSYSPAIDVWSAGAVFAETLTGRVLIPAGLPVKEQLRAVLSFSGTPKRPDWCEGGGLSSPTMKRYLESLPYYHGMDKQGCFPGVSVEGTDLLDQLLAFDPRDRVSAADALRHPYFNSVRNEYLGRPRPMALNPKDFEFELREPSADELTKLRQEILQEIKAFRKRNGKGPGGVGASPQALSRVSLAGTTLPPRPTHDESAAKAVESHQFLRGDSVPVEKMGSMQLGDDPPSPQ</sequence>
<evidence type="ECO:0000259" key="4">
    <source>
        <dbReference type="PROSITE" id="PS50011"/>
    </source>
</evidence>
<dbReference type="Pfam" id="PF00069">
    <property type="entry name" value="Pkinase"/>
    <property type="match status" value="2"/>
</dbReference>
<name>A0A0D5ZBK6_PYRYE</name>
<keyword evidence="5" id="KW-0808">Transferase</keyword>
<dbReference type="SMART" id="SM00220">
    <property type="entry name" value="S_TKc"/>
    <property type="match status" value="1"/>
</dbReference>
<feature type="region of interest" description="Disordered" evidence="3">
    <location>
        <begin position="236"/>
        <end position="267"/>
    </location>
</feature>
<evidence type="ECO:0000313" key="6">
    <source>
        <dbReference type="EMBL" id="AYN44118.1"/>
    </source>
</evidence>
<accession>A0A0D5ZBK6</accession>
<protein>
    <submittedName>
        <fullName evidence="5">Mitogen-activated protein kinase 4</fullName>
    </submittedName>
</protein>
<evidence type="ECO:0000256" key="2">
    <source>
        <dbReference type="ARBA" id="ARBA00022840"/>
    </source>
</evidence>
<dbReference type="PANTHER" id="PTHR24055">
    <property type="entry name" value="MITOGEN-ACTIVATED PROTEIN KINASE"/>
    <property type="match status" value="1"/>
</dbReference>
<dbReference type="PROSITE" id="PS00108">
    <property type="entry name" value="PROTEIN_KINASE_ST"/>
    <property type="match status" value="1"/>
</dbReference>
<feature type="region of interest" description="Disordered" evidence="3">
    <location>
        <begin position="463"/>
        <end position="510"/>
    </location>
</feature>
<evidence type="ECO:0000256" key="3">
    <source>
        <dbReference type="SAM" id="MobiDB-lite"/>
    </source>
</evidence>
<evidence type="ECO:0000313" key="5">
    <source>
        <dbReference type="EMBL" id="AKA43795.1"/>
    </source>
</evidence>
<dbReference type="InterPro" id="IPR011009">
    <property type="entry name" value="Kinase-like_dom_sf"/>
</dbReference>
<keyword evidence="1" id="KW-0547">Nucleotide-binding</keyword>
<dbReference type="InterPro" id="IPR000719">
    <property type="entry name" value="Prot_kinase_dom"/>
</dbReference>
<proteinExistence type="evidence at transcript level"/>
<dbReference type="SUPFAM" id="SSF56112">
    <property type="entry name" value="Protein kinase-like (PK-like)"/>
    <property type="match status" value="1"/>
</dbReference>
<dbReference type="GO" id="GO:0005524">
    <property type="term" value="F:ATP binding"/>
    <property type="evidence" value="ECO:0007669"/>
    <property type="project" value="UniProtKB-KW"/>
</dbReference>
<reference evidence="6" key="2">
    <citation type="submission" date="2017-12" db="EMBL/GenBank/DDBJ databases">
        <title>Genome-wide identification and expression pattern analysis under abiotic stress of mitogen-activated protein kinase genes in Pyropia yezoensis.</title>
        <authorList>
            <person name="Li C."/>
            <person name="Kong F."/>
            <person name="Sun P."/>
            <person name="Bi G."/>
            <person name="Li N."/>
            <person name="Mao Y."/>
        </authorList>
    </citation>
    <scope>NUCLEOTIDE SEQUENCE</scope>
</reference>
<dbReference type="Gene3D" id="3.30.200.20">
    <property type="entry name" value="Phosphorylase Kinase, domain 1"/>
    <property type="match status" value="2"/>
</dbReference>
<dbReference type="InterPro" id="IPR008271">
    <property type="entry name" value="Ser/Thr_kinase_AS"/>
</dbReference>
<organism evidence="5">
    <name type="scientific">Pyropia yezoensis</name>
    <name type="common">Susabi-nori</name>
    <name type="synonym">Porphyra yezoensis</name>
    <dbReference type="NCBI Taxonomy" id="2788"/>
    <lineage>
        <taxon>Eukaryota</taxon>
        <taxon>Rhodophyta</taxon>
        <taxon>Bangiophyceae</taxon>
        <taxon>Bangiales</taxon>
        <taxon>Bangiaceae</taxon>
        <taxon>Pyropia</taxon>
    </lineage>
</organism>
<dbReference type="GO" id="GO:0004672">
    <property type="term" value="F:protein kinase activity"/>
    <property type="evidence" value="ECO:0007669"/>
    <property type="project" value="InterPro"/>
</dbReference>
<evidence type="ECO:0000256" key="1">
    <source>
        <dbReference type="ARBA" id="ARBA00022741"/>
    </source>
</evidence>
<dbReference type="Gene3D" id="1.10.510.10">
    <property type="entry name" value="Transferase(Phosphotransferase) domain 1"/>
    <property type="match status" value="2"/>
</dbReference>
<dbReference type="AlphaFoldDB" id="A0A0D5ZBK6"/>
<keyword evidence="5" id="KW-0418">Kinase</keyword>
<feature type="compositionally biased region" description="Basic and acidic residues" evidence="3">
    <location>
        <begin position="471"/>
        <end position="487"/>
    </location>
</feature>